<dbReference type="EMBL" id="BMOD01000017">
    <property type="protein sequence ID" value="GGJ47265.1"/>
    <property type="molecule type" value="Genomic_DNA"/>
</dbReference>
<dbReference type="PANTHER" id="PTHR42732:SF3">
    <property type="entry name" value="HYDROLASE"/>
    <property type="match status" value="1"/>
</dbReference>
<dbReference type="Gene3D" id="2.60.120.260">
    <property type="entry name" value="Galactose-binding domain-like"/>
    <property type="match status" value="1"/>
</dbReference>
<evidence type="ECO:0000259" key="4">
    <source>
        <dbReference type="Pfam" id="PF02837"/>
    </source>
</evidence>
<proteinExistence type="inferred from homology"/>
<evidence type="ECO:0000313" key="5">
    <source>
        <dbReference type="EMBL" id="GGJ47265.1"/>
    </source>
</evidence>
<dbReference type="InterPro" id="IPR006104">
    <property type="entry name" value="Glyco_hydro_2_N"/>
</dbReference>
<dbReference type="PANTHER" id="PTHR42732">
    <property type="entry name" value="BETA-GALACTOSIDASE"/>
    <property type="match status" value="1"/>
</dbReference>
<sequence>MDFDYPRPLLQRPDWQSLNGSWQFAFDPEQQHTHPSQVDFDREILVPYCPESQKSGLHATDHCKAVWYRQTFTVPEKAATERTILHFAAVDHQARIWVNGIFATEHKGGHTPFSVDITLHLQNNSETFEIAVQAIDHPTRLDQPRGKQEWLTELHAIWYPRTTGIWQTVWLETVPQTHIRDLLFTPDLKSWSILLDAELDGPTDNTSLRIDFYANGRQIASDTCLLLGNHLQRRITLPDGSWDDVRNHLTWSPEHPQLIDVELTVLQAGQPTDTVQSYTALREVRLEEGRFLLNDRACNLRLVLDQGYWPESLMTATETELRRDILLTKRLGFNGVRKHQKIESARYLYWADRLGLMVWEEMPSAYALSDHSIQMLTQEWMEALKRDRGHPCIVAWVPINESWGVPDLTLSEKPRQLVSALYHLTRSLDSTRPVIGNDGWEITVSDILAVHDYTSDPEVIRERYGNAQRVLDTLKHERPGGRVLLLDKTLLDHNLPVMLTEFGGIAFAPKTTDGWGYSRADSSENFTRHYTSLLRAVHDCKPLSGFCYTQLTDTFQEKNGLLFEDRTFKGDPLQIAQATRGIRNAHQAEMDRNPDDLGYNHLWRAKQKSV</sequence>
<gene>
    <name evidence="5" type="ORF">GCM10008938_36590</name>
</gene>
<reference evidence="6" key="1">
    <citation type="journal article" date="2019" name="Int. J. Syst. Evol. Microbiol.">
        <title>The Global Catalogue of Microorganisms (GCM) 10K type strain sequencing project: providing services to taxonomists for standard genome sequencing and annotation.</title>
        <authorList>
            <consortium name="The Broad Institute Genomics Platform"/>
            <consortium name="The Broad Institute Genome Sequencing Center for Infectious Disease"/>
            <person name="Wu L."/>
            <person name="Ma J."/>
        </authorList>
    </citation>
    <scope>NUCLEOTIDE SEQUENCE [LARGE SCALE GENOMIC DNA]</scope>
    <source>
        <strain evidence="6">JCM 14370</strain>
    </source>
</reference>
<dbReference type="SUPFAM" id="SSF49785">
    <property type="entry name" value="Galactose-binding domain-like"/>
    <property type="match status" value="1"/>
</dbReference>
<feature type="domain" description="Glycosyl hydrolases family 2 sugar binding" evidence="4">
    <location>
        <begin position="18"/>
        <end position="132"/>
    </location>
</feature>
<evidence type="ECO:0000259" key="3">
    <source>
        <dbReference type="Pfam" id="PF02836"/>
    </source>
</evidence>
<name>A0ABQ2D700_9DEIO</name>
<dbReference type="InterPro" id="IPR006102">
    <property type="entry name" value="Ig-like_GH2"/>
</dbReference>
<feature type="domain" description="Glycoside hydrolase family 2 immunoglobulin-like beta-sandwich" evidence="2">
    <location>
        <begin position="177"/>
        <end position="282"/>
    </location>
</feature>
<organism evidence="5 6">
    <name type="scientific">Deinococcus roseus</name>
    <dbReference type="NCBI Taxonomy" id="392414"/>
    <lineage>
        <taxon>Bacteria</taxon>
        <taxon>Thermotogati</taxon>
        <taxon>Deinococcota</taxon>
        <taxon>Deinococci</taxon>
        <taxon>Deinococcales</taxon>
        <taxon>Deinococcaceae</taxon>
        <taxon>Deinococcus</taxon>
    </lineage>
</organism>
<dbReference type="Pfam" id="PF02836">
    <property type="entry name" value="Glyco_hydro_2_C"/>
    <property type="match status" value="1"/>
</dbReference>
<dbReference type="Proteomes" id="UP000632222">
    <property type="component" value="Unassembled WGS sequence"/>
</dbReference>
<evidence type="ECO:0000313" key="6">
    <source>
        <dbReference type="Proteomes" id="UP000632222"/>
    </source>
</evidence>
<dbReference type="InterPro" id="IPR006103">
    <property type="entry name" value="Glyco_hydro_2_cat"/>
</dbReference>
<evidence type="ECO:0000256" key="1">
    <source>
        <dbReference type="ARBA" id="ARBA00007401"/>
    </source>
</evidence>
<dbReference type="SUPFAM" id="SSF49303">
    <property type="entry name" value="beta-Galactosidase/glucuronidase domain"/>
    <property type="match status" value="1"/>
</dbReference>
<feature type="domain" description="Glycoside hydrolase family 2 catalytic" evidence="3">
    <location>
        <begin position="284"/>
        <end position="454"/>
    </location>
</feature>
<comment type="caution">
    <text evidence="5">The sequence shown here is derived from an EMBL/GenBank/DDBJ whole genome shotgun (WGS) entry which is preliminary data.</text>
</comment>
<dbReference type="RefSeq" id="WP_189005119.1">
    <property type="nucleotide sequence ID" value="NZ_BMOD01000017.1"/>
</dbReference>
<dbReference type="InterPro" id="IPR051913">
    <property type="entry name" value="GH2_Domain-Containing"/>
</dbReference>
<dbReference type="Pfam" id="PF00703">
    <property type="entry name" value="Glyco_hydro_2"/>
    <property type="match status" value="1"/>
</dbReference>
<dbReference type="Gene3D" id="3.20.20.80">
    <property type="entry name" value="Glycosidases"/>
    <property type="match status" value="1"/>
</dbReference>
<dbReference type="InterPro" id="IPR036156">
    <property type="entry name" value="Beta-gal/glucu_dom_sf"/>
</dbReference>
<evidence type="ECO:0000259" key="2">
    <source>
        <dbReference type="Pfam" id="PF00703"/>
    </source>
</evidence>
<keyword evidence="6" id="KW-1185">Reference proteome</keyword>
<dbReference type="SUPFAM" id="SSF51445">
    <property type="entry name" value="(Trans)glycosidases"/>
    <property type="match status" value="1"/>
</dbReference>
<dbReference type="Pfam" id="PF02837">
    <property type="entry name" value="Glyco_hydro_2_N"/>
    <property type="match status" value="1"/>
</dbReference>
<accession>A0ABQ2D700</accession>
<dbReference type="InterPro" id="IPR008979">
    <property type="entry name" value="Galactose-bd-like_sf"/>
</dbReference>
<protein>
    <submittedName>
        <fullName evidence="5">Beta-galactosidase</fullName>
    </submittedName>
</protein>
<dbReference type="InterPro" id="IPR017853">
    <property type="entry name" value="GH"/>
</dbReference>
<comment type="similarity">
    <text evidence="1">Belongs to the glycosyl hydrolase 2 family.</text>
</comment>